<name>A0A1Q6DWJ6_METT1</name>
<sequence>MSEENQGYRIQGEKALKEAERFDSFEEFCEIASEYFSFIN</sequence>
<protein>
    <submittedName>
        <fullName evidence="1">Uncharacterized protein</fullName>
    </submittedName>
</protein>
<dbReference type="EMBL" id="MSDW01000001">
    <property type="protein sequence ID" value="OKY78745.1"/>
    <property type="molecule type" value="Genomic_DNA"/>
</dbReference>
<evidence type="ECO:0000313" key="2">
    <source>
        <dbReference type="Proteomes" id="UP000185744"/>
    </source>
</evidence>
<comment type="caution">
    <text evidence="1">The sequence shown here is derived from an EMBL/GenBank/DDBJ whole genome shotgun (WGS) entry which is preliminary data.</text>
</comment>
<gene>
    <name evidence="1" type="ORF">BTN85_1244</name>
</gene>
<evidence type="ECO:0000313" key="1">
    <source>
        <dbReference type="EMBL" id="OKY78745.1"/>
    </source>
</evidence>
<dbReference type="STRING" id="1903181.BTN85_1244"/>
<dbReference type="InParanoid" id="A0A1Q6DWJ6"/>
<dbReference type="AlphaFoldDB" id="A0A1Q6DWJ6"/>
<keyword evidence="2" id="KW-1185">Reference proteome</keyword>
<organism evidence="1 2">
    <name type="scientific">Methanohalarchaeum thermophilum</name>
    <dbReference type="NCBI Taxonomy" id="1903181"/>
    <lineage>
        <taxon>Archaea</taxon>
        <taxon>Methanobacteriati</taxon>
        <taxon>Methanobacteriota</taxon>
        <taxon>Methanonatronarchaeia</taxon>
        <taxon>Methanonatronarchaeales</taxon>
        <taxon>Methanonatronarchaeaceae</taxon>
        <taxon>Candidatus Methanohalarchaeum</taxon>
    </lineage>
</organism>
<reference evidence="1" key="1">
    <citation type="submission" date="2016-12" db="EMBL/GenBank/DDBJ databases">
        <title>Discovery of methanogenic haloarchaea.</title>
        <authorList>
            <person name="Sorokin D.Y."/>
            <person name="Makarova K.S."/>
            <person name="Abbas B."/>
            <person name="Ferrer M."/>
            <person name="Golyshin P.N."/>
        </authorList>
    </citation>
    <scope>NUCLEOTIDE SEQUENCE [LARGE SCALE GENOMIC DNA]</scope>
    <source>
        <strain evidence="1">HMET1</strain>
    </source>
</reference>
<proteinExistence type="predicted"/>
<accession>A0A1Q6DWJ6</accession>
<dbReference type="Proteomes" id="UP000185744">
    <property type="component" value="Unassembled WGS sequence"/>
</dbReference>